<protein>
    <recommendedName>
        <fullName evidence="4">Small auxin up regulated protein</fullName>
    </recommendedName>
</protein>
<evidence type="ECO:0000313" key="2">
    <source>
        <dbReference type="EMBL" id="KAK4378601.1"/>
    </source>
</evidence>
<organism evidence="2 3">
    <name type="scientific">Anisodus tanguticus</name>
    <dbReference type="NCBI Taxonomy" id="243964"/>
    <lineage>
        <taxon>Eukaryota</taxon>
        <taxon>Viridiplantae</taxon>
        <taxon>Streptophyta</taxon>
        <taxon>Embryophyta</taxon>
        <taxon>Tracheophyta</taxon>
        <taxon>Spermatophyta</taxon>
        <taxon>Magnoliopsida</taxon>
        <taxon>eudicotyledons</taxon>
        <taxon>Gunneridae</taxon>
        <taxon>Pentapetalae</taxon>
        <taxon>asterids</taxon>
        <taxon>lamiids</taxon>
        <taxon>Solanales</taxon>
        <taxon>Solanaceae</taxon>
        <taxon>Solanoideae</taxon>
        <taxon>Hyoscyameae</taxon>
        <taxon>Anisodus</taxon>
    </lineage>
</organism>
<dbReference type="PANTHER" id="PTHR31374">
    <property type="entry name" value="AUXIN-INDUCED PROTEIN-LIKE-RELATED"/>
    <property type="match status" value="1"/>
</dbReference>
<dbReference type="Proteomes" id="UP001291623">
    <property type="component" value="Unassembled WGS sequence"/>
</dbReference>
<dbReference type="InterPro" id="IPR003676">
    <property type="entry name" value="SAUR_fam"/>
</dbReference>
<keyword evidence="3" id="KW-1185">Reference proteome</keyword>
<evidence type="ECO:0000256" key="1">
    <source>
        <dbReference type="ARBA" id="ARBA00006974"/>
    </source>
</evidence>
<dbReference type="Pfam" id="PF02519">
    <property type="entry name" value="Auxin_inducible"/>
    <property type="match status" value="1"/>
</dbReference>
<evidence type="ECO:0008006" key="4">
    <source>
        <dbReference type="Google" id="ProtNLM"/>
    </source>
</evidence>
<proteinExistence type="inferred from homology"/>
<sequence length="102" mass="11788">MDVFGTAENKHIIRMKKATYGDDDEEVGKRAPKGHFVIYVGGELRRFVLHISYLKNPCFQKLLEEAAQEFGFRSPKGIVLPCDECTFQKILWDENIIQSHIM</sequence>
<dbReference type="EMBL" id="JAVYJV010000001">
    <property type="protein sequence ID" value="KAK4378601.1"/>
    <property type="molecule type" value="Genomic_DNA"/>
</dbReference>
<dbReference type="GO" id="GO:0009733">
    <property type="term" value="P:response to auxin"/>
    <property type="evidence" value="ECO:0007669"/>
    <property type="project" value="InterPro"/>
</dbReference>
<dbReference type="AlphaFoldDB" id="A0AAE1SZG4"/>
<gene>
    <name evidence="2" type="ORF">RND71_000463</name>
</gene>
<evidence type="ECO:0000313" key="3">
    <source>
        <dbReference type="Proteomes" id="UP001291623"/>
    </source>
</evidence>
<comment type="similarity">
    <text evidence="1">Belongs to the ARG7 family.</text>
</comment>
<accession>A0AAE1SZG4</accession>
<dbReference type="PANTHER" id="PTHR31374:SF423">
    <property type="entry name" value="SAUR-LIKE AUXIN-RESPONSIVE PROTEIN FAMILY"/>
    <property type="match status" value="1"/>
</dbReference>
<reference evidence="2" key="1">
    <citation type="submission" date="2023-12" db="EMBL/GenBank/DDBJ databases">
        <title>Genome assembly of Anisodus tanguticus.</title>
        <authorList>
            <person name="Wang Y.-J."/>
        </authorList>
    </citation>
    <scope>NUCLEOTIDE SEQUENCE</scope>
    <source>
        <strain evidence="2">KB-2021</strain>
        <tissue evidence="2">Leaf</tissue>
    </source>
</reference>
<name>A0AAE1SZG4_9SOLA</name>
<comment type="caution">
    <text evidence="2">The sequence shown here is derived from an EMBL/GenBank/DDBJ whole genome shotgun (WGS) entry which is preliminary data.</text>
</comment>